<keyword evidence="5 10" id="KW-0812">Transmembrane</keyword>
<keyword evidence="7 11" id="KW-0798">TonB box</keyword>
<dbReference type="Pfam" id="PF00593">
    <property type="entry name" value="TonB_dep_Rec_b-barrel"/>
    <property type="match status" value="1"/>
</dbReference>
<dbReference type="SUPFAM" id="SSF49464">
    <property type="entry name" value="Carboxypeptidase regulatory domain-like"/>
    <property type="match status" value="1"/>
</dbReference>
<dbReference type="Gene3D" id="3.55.50.30">
    <property type="match status" value="1"/>
</dbReference>
<dbReference type="Pfam" id="PF07715">
    <property type="entry name" value="Plug"/>
    <property type="match status" value="1"/>
</dbReference>
<keyword evidence="6" id="KW-0408">Iron</keyword>
<dbReference type="Gene3D" id="2.60.40.1120">
    <property type="entry name" value="Carboxypeptidase-like, regulatory domain"/>
    <property type="match status" value="1"/>
</dbReference>
<dbReference type="Proteomes" id="UP000183200">
    <property type="component" value="Unassembled WGS sequence"/>
</dbReference>
<keyword evidence="14" id="KW-1185">Reference proteome</keyword>
<proteinExistence type="inferred from homology"/>
<evidence type="ECO:0000256" key="11">
    <source>
        <dbReference type="RuleBase" id="RU003357"/>
    </source>
</evidence>
<keyword evidence="9 10" id="KW-0998">Cell outer membrane</keyword>
<keyword evidence="4" id="KW-0410">Iron transport</keyword>
<feature type="domain" description="Secretin/TonB short N-terminal" evidence="12">
    <location>
        <begin position="34"/>
        <end position="85"/>
    </location>
</feature>
<accession>A0A1H0G2W2</accession>
<organism evidence="13 14">
    <name type="scientific">Pedobacter steynii</name>
    <dbReference type="NCBI Taxonomy" id="430522"/>
    <lineage>
        <taxon>Bacteria</taxon>
        <taxon>Pseudomonadati</taxon>
        <taxon>Bacteroidota</taxon>
        <taxon>Sphingobacteriia</taxon>
        <taxon>Sphingobacteriales</taxon>
        <taxon>Sphingobacteriaceae</taxon>
        <taxon>Pedobacter</taxon>
    </lineage>
</organism>
<keyword evidence="4" id="KW-0406">Ion transport</keyword>
<dbReference type="SMART" id="SM00965">
    <property type="entry name" value="STN"/>
    <property type="match status" value="1"/>
</dbReference>
<dbReference type="GO" id="GO:0006826">
    <property type="term" value="P:iron ion transport"/>
    <property type="evidence" value="ECO:0007669"/>
    <property type="project" value="UniProtKB-KW"/>
</dbReference>
<dbReference type="InterPro" id="IPR036942">
    <property type="entry name" value="Beta-barrel_TonB_sf"/>
</dbReference>
<comment type="similarity">
    <text evidence="10 11">Belongs to the TonB-dependent receptor family.</text>
</comment>
<dbReference type="InterPro" id="IPR008969">
    <property type="entry name" value="CarboxyPept-like_regulatory"/>
</dbReference>
<evidence type="ECO:0000256" key="3">
    <source>
        <dbReference type="ARBA" id="ARBA00022452"/>
    </source>
</evidence>
<keyword evidence="3 10" id="KW-1134">Transmembrane beta strand</keyword>
<gene>
    <name evidence="13" type="ORF">SAMN05421820_11123</name>
</gene>
<dbReference type="InterPro" id="IPR039426">
    <property type="entry name" value="TonB-dep_rcpt-like"/>
</dbReference>
<protein>
    <submittedName>
        <fullName evidence="13">TonB-linked outer membrane protein, SusC/RagA family</fullName>
    </submittedName>
</protein>
<dbReference type="NCBIfam" id="TIGR04056">
    <property type="entry name" value="OMP_RagA_SusC"/>
    <property type="match status" value="1"/>
</dbReference>
<dbReference type="InterPro" id="IPR023996">
    <property type="entry name" value="TonB-dep_OMP_SusC/RagA"/>
</dbReference>
<dbReference type="Gene3D" id="2.40.170.20">
    <property type="entry name" value="TonB-dependent receptor, beta-barrel domain"/>
    <property type="match status" value="1"/>
</dbReference>
<evidence type="ECO:0000256" key="6">
    <source>
        <dbReference type="ARBA" id="ARBA00023004"/>
    </source>
</evidence>
<dbReference type="InterPro" id="IPR012910">
    <property type="entry name" value="Plug_dom"/>
</dbReference>
<evidence type="ECO:0000256" key="2">
    <source>
        <dbReference type="ARBA" id="ARBA00022448"/>
    </source>
</evidence>
<dbReference type="GO" id="GO:0009279">
    <property type="term" value="C:cell outer membrane"/>
    <property type="evidence" value="ECO:0007669"/>
    <property type="project" value="UniProtKB-SubCell"/>
</dbReference>
<dbReference type="SUPFAM" id="SSF56935">
    <property type="entry name" value="Porins"/>
    <property type="match status" value="1"/>
</dbReference>
<dbReference type="InterPro" id="IPR011662">
    <property type="entry name" value="Secretin/TonB_short_N"/>
</dbReference>
<reference evidence="14" key="1">
    <citation type="submission" date="2016-10" db="EMBL/GenBank/DDBJ databases">
        <authorList>
            <person name="Varghese N."/>
            <person name="Submissions S."/>
        </authorList>
    </citation>
    <scope>NUCLEOTIDE SEQUENCE [LARGE SCALE GENOMIC DNA]</scope>
    <source>
        <strain evidence="14">DSM 19110</strain>
    </source>
</reference>
<dbReference type="InterPro" id="IPR037066">
    <property type="entry name" value="Plug_dom_sf"/>
</dbReference>
<dbReference type="Pfam" id="PF13715">
    <property type="entry name" value="CarbopepD_reg_2"/>
    <property type="match status" value="1"/>
</dbReference>
<dbReference type="AlphaFoldDB" id="A0A1H0G2W2"/>
<dbReference type="InterPro" id="IPR023997">
    <property type="entry name" value="TonB-dep_OMP_SusC/RagA_CS"/>
</dbReference>
<evidence type="ECO:0000256" key="5">
    <source>
        <dbReference type="ARBA" id="ARBA00022692"/>
    </source>
</evidence>
<evidence type="ECO:0000256" key="7">
    <source>
        <dbReference type="ARBA" id="ARBA00023077"/>
    </source>
</evidence>
<sequence length="1109" mass="123794">MQVSAATFGQRITINQRNASLETVLKEIRKQSGYSFIYDVKTLNQTQKINVVIRNASIEDALKKSLDGLDLAYEINGKVISIKKKEGLPELFFDKRLKIIDIKGKVVDEGGKPIPSVSILIKGTKKGTYTNENGDFSISILNGEQEIIVSAVGFVTQTIIVGNQTSINIVLKENKSELSEVVVVGYGTQKKSNLTGAVSVVSMDKVLGDRPVANVGSALQGAVPGLTVSGGANPGASKSINIRGITSINGGSPLILVDNVVTTNLDLINPADIETVSVLKDAASAAIYGARASFGVVIITTKKGKKNQKTQLTYNGNFAFEKPIDIPEKASPIETIQGYKDMGYTTYWSGQNVDKWLGLIKQYNANPGNFPEAGWVEDEGYRYFLKSNDEIKDMTSGAASKYIHNISASGGSEHIAYRFSLGRTSEDGILITNKDAYKRTNVSAYVNADINRWVATSLDVKYANGYRTTPKNSGEFGLFGTSHPSYYPKDSLPYNGVMYPVNTPSNIIRNSDLESWLNKNTRVFSRTELSPLNGLKGYLEYTYETNIQDHKWYNNLYWLQRGVENALDPSDQSTAYFKEISQMTYKSLNAYLTHEKTFLKSHTIKLTAGFNQEESTSEGLSSKNYYMISNGLPSISGGTGIIESKDRFNEYAIRSGFYRLNYNFKDKYLLEANGRYDGSSKFPADHRYGFFPSVSAGWVLSRESFMESFSHWMNTLKVRASYGSLGNQSIDDYQFYSVMSPYQPFWISNGLRPTSLTTPGLVRKDFTWEKVNTIDIGVDVAFLGDRFSANFDWYERNTLGMLAPGLDFPAVVGVKAPLQNAADLKTKGWEFSIQWRDKIGDWRYSAAFNLYNSRSVITRYRNENKVLSDYYEGMELGEVWGYVTDGFYTADDFEANGALKKDVVAIQGVISHEGDIKYKNLMDDSNSTNQIDIGNGTLTNSGDRKVIGNNSPRYNFGFNASVGWKNLDLSILLQGVAKRDYWIGGDLMFPHAGKFSTFNKYQLDYWTPEHKDAYYGRLYKDAGESHAVNQRVQTKFLQNASYLRVKNVSLSYVVPKSWFGKIPVTGARIFFSGENMLTFTKLIPGLDPELLSWQYPQMATYSFGINVNF</sequence>
<dbReference type="PROSITE" id="PS52016">
    <property type="entry name" value="TONB_DEPENDENT_REC_3"/>
    <property type="match status" value="1"/>
</dbReference>
<evidence type="ECO:0000256" key="9">
    <source>
        <dbReference type="ARBA" id="ARBA00023237"/>
    </source>
</evidence>
<evidence type="ECO:0000256" key="1">
    <source>
        <dbReference type="ARBA" id="ARBA00004571"/>
    </source>
</evidence>
<keyword evidence="8 10" id="KW-0472">Membrane</keyword>
<dbReference type="RefSeq" id="WP_172664969.1">
    <property type="nucleotide sequence ID" value="NZ_FNGY01000011.1"/>
</dbReference>
<dbReference type="Pfam" id="PF07660">
    <property type="entry name" value="STN"/>
    <property type="match status" value="1"/>
</dbReference>
<evidence type="ECO:0000259" key="12">
    <source>
        <dbReference type="SMART" id="SM00965"/>
    </source>
</evidence>
<evidence type="ECO:0000313" key="14">
    <source>
        <dbReference type="Proteomes" id="UP000183200"/>
    </source>
</evidence>
<dbReference type="InterPro" id="IPR000531">
    <property type="entry name" value="Beta-barrel_TonB"/>
</dbReference>
<comment type="subcellular location">
    <subcellularLocation>
        <location evidence="1 10">Cell outer membrane</location>
        <topology evidence="1 10">Multi-pass membrane protein</topology>
    </subcellularLocation>
</comment>
<evidence type="ECO:0000256" key="8">
    <source>
        <dbReference type="ARBA" id="ARBA00023136"/>
    </source>
</evidence>
<name>A0A1H0G2W2_9SPHI</name>
<evidence type="ECO:0000313" key="13">
    <source>
        <dbReference type="EMBL" id="SDO01171.1"/>
    </source>
</evidence>
<keyword evidence="2 10" id="KW-0813">Transport</keyword>
<evidence type="ECO:0000256" key="4">
    <source>
        <dbReference type="ARBA" id="ARBA00022496"/>
    </source>
</evidence>
<dbReference type="Gene3D" id="2.170.130.10">
    <property type="entry name" value="TonB-dependent receptor, plug domain"/>
    <property type="match status" value="1"/>
</dbReference>
<dbReference type="EMBL" id="FNGY01000011">
    <property type="protein sequence ID" value="SDO01171.1"/>
    <property type="molecule type" value="Genomic_DNA"/>
</dbReference>
<evidence type="ECO:0000256" key="10">
    <source>
        <dbReference type="PROSITE-ProRule" id="PRU01360"/>
    </source>
</evidence>
<dbReference type="NCBIfam" id="TIGR04057">
    <property type="entry name" value="SusC_RagA_signa"/>
    <property type="match status" value="1"/>
</dbReference>